<dbReference type="InterPro" id="IPR001650">
    <property type="entry name" value="Helicase_C-like"/>
</dbReference>
<protein>
    <submittedName>
        <fullName evidence="3">Putative regulator of chromatin subfamily A containing DEAD/H box 1-like</fullName>
    </submittedName>
</protein>
<organism evidence="3 4">
    <name type="scientific">Stichopus japonicus</name>
    <name type="common">Sea cucumber</name>
    <dbReference type="NCBI Taxonomy" id="307972"/>
    <lineage>
        <taxon>Eukaryota</taxon>
        <taxon>Metazoa</taxon>
        <taxon>Echinodermata</taxon>
        <taxon>Eleutherozoa</taxon>
        <taxon>Echinozoa</taxon>
        <taxon>Holothuroidea</taxon>
        <taxon>Aspidochirotacea</taxon>
        <taxon>Aspidochirotida</taxon>
        <taxon>Stichopodidae</taxon>
        <taxon>Apostichopus</taxon>
    </lineage>
</organism>
<evidence type="ECO:0000256" key="1">
    <source>
        <dbReference type="ARBA" id="ARBA00022801"/>
    </source>
</evidence>
<accession>A0A2G8L8S3</accession>
<evidence type="ECO:0000259" key="2">
    <source>
        <dbReference type="PROSITE" id="PS51194"/>
    </source>
</evidence>
<name>A0A2G8L8S3_STIJA</name>
<dbReference type="OrthoDB" id="448448at2759"/>
<dbReference type="AlphaFoldDB" id="A0A2G8L8S3"/>
<feature type="domain" description="Helicase C-terminal" evidence="2">
    <location>
        <begin position="182"/>
        <end position="343"/>
    </location>
</feature>
<dbReference type="PANTHER" id="PTHR10799">
    <property type="entry name" value="SNF2/RAD54 HELICASE FAMILY"/>
    <property type="match status" value="1"/>
</dbReference>
<reference evidence="3 4" key="1">
    <citation type="journal article" date="2017" name="PLoS Biol.">
        <title>The sea cucumber genome provides insights into morphological evolution and visceral regeneration.</title>
        <authorList>
            <person name="Zhang X."/>
            <person name="Sun L."/>
            <person name="Yuan J."/>
            <person name="Sun Y."/>
            <person name="Gao Y."/>
            <person name="Zhang L."/>
            <person name="Li S."/>
            <person name="Dai H."/>
            <person name="Hamel J.F."/>
            <person name="Liu C."/>
            <person name="Yu Y."/>
            <person name="Liu S."/>
            <person name="Lin W."/>
            <person name="Guo K."/>
            <person name="Jin S."/>
            <person name="Xu P."/>
            <person name="Storey K.B."/>
            <person name="Huan P."/>
            <person name="Zhang T."/>
            <person name="Zhou Y."/>
            <person name="Zhang J."/>
            <person name="Lin C."/>
            <person name="Li X."/>
            <person name="Xing L."/>
            <person name="Huo D."/>
            <person name="Sun M."/>
            <person name="Wang L."/>
            <person name="Mercier A."/>
            <person name="Li F."/>
            <person name="Yang H."/>
            <person name="Xiang J."/>
        </authorList>
    </citation>
    <scope>NUCLEOTIDE SEQUENCE [LARGE SCALE GENOMIC DNA]</scope>
    <source>
        <strain evidence="3">Shaxun</strain>
        <tissue evidence="3">Muscle</tissue>
    </source>
</reference>
<keyword evidence="4" id="KW-1185">Reference proteome</keyword>
<evidence type="ECO:0000313" key="4">
    <source>
        <dbReference type="Proteomes" id="UP000230750"/>
    </source>
</evidence>
<dbReference type="PROSITE" id="PS51194">
    <property type="entry name" value="HELICASE_CTER"/>
    <property type="match status" value="1"/>
</dbReference>
<dbReference type="Gene3D" id="3.40.50.300">
    <property type="entry name" value="P-loop containing nucleotide triphosphate hydrolases"/>
    <property type="match status" value="1"/>
</dbReference>
<dbReference type="STRING" id="307972.A0A2G8L8S3"/>
<dbReference type="Pfam" id="PF00271">
    <property type="entry name" value="Helicase_C"/>
    <property type="match status" value="1"/>
</dbReference>
<sequence>MREVNLKYQTAGEEYSLCGVCLQQPFILSEVQVKSLVNPAYVLFFSGQVLAELPKKIIQVEVCPMVPTQQIFYQELKASLHRNKDLKGSSLSKNTMSALMELRKLANHPLLMRRLYTNEKLKEMSKLMLREPTHYEANPILIEEDMGVMSDYELHHLCTLYPSVSHFRLEESAIMESGKFKALGRILPELKEQGLKVLLFSQFVMMLDIMEPYMKQCKHNYLRMDGSTSVGERGEIMDKFINDPDIFVFLLSTKACGLGINLTIANTVILYDIDYNPHNDKQAEDRCHRVGQTKDVTVIKLVSKGTVDESMLQRAQQKLHLEKQMTSDDHDGEAEKLNIADLLKEALEVS</sequence>
<dbReference type="EMBL" id="MRZV01000168">
    <property type="protein sequence ID" value="PIK56659.1"/>
    <property type="molecule type" value="Genomic_DNA"/>
</dbReference>
<dbReference type="InterPro" id="IPR049730">
    <property type="entry name" value="SNF2/RAD54-like_C"/>
</dbReference>
<dbReference type="CDD" id="cd18793">
    <property type="entry name" value="SF2_C_SNF"/>
    <property type="match status" value="1"/>
</dbReference>
<dbReference type="InterPro" id="IPR027417">
    <property type="entry name" value="P-loop_NTPase"/>
</dbReference>
<dbReference type="SUPFAM" id="SSF52540">
    <property type="entry name" value="P-loop containing nucleoside triphosphate hydrolases"/>
    <property type="match status" value="1"/>
</dbReference>
<comment type="caution">
    <text evidence="3">The sequence shown here is derived from an EMBL/GenBank/DDBJ whole genome shotgun (WGS) entry which is preliminary data.</text>
</comment>
<proteinExistence type="predicted"/>
<dbReference type="SMART" id="SM00490">
    <property type="entry name" value="HELICc"/>
    <property type="match status" value="1"/>
</dbReference>
<dbReference type="GO" id="GO:0016787">
    <property type="term" value="F:hydrolase activity"/>
    <property type="evidence" value="ECO:0007669"/>
    <property type="project" value="UniProtKB-KW"/>
</dbReference>
<dbReference type="Proteomes" id="UP000230750">
    <property type="component" value="Unassembled WGS sequence"/>
</dbReference>
<evidence type="ECO:0000313" key="3">
    <source>
        <dbReference type="EMBL" id="PIK56659.1"/>
    </source>
</evidence>
<gene>
    <name evidence="3" type="ORF">BSL78_06445</name>
</gene>
<keyword evidence="1" id="KW-0378">Hydrolase</keyword>